<dbReference type="InterPro" id="IPR015797">
    <property type="entry name" value="NUDIX_hydrolase-like_dom_sf"/>
</dbReference>
<dbReference type="Gene3D" id="3.40.630.30">
    <property type="match status" value="1"/>
</dbReference>
<dbReference type="PRINTS" id="PR01356">
    <property type="entry name" value="GFGPROTEIN"/>
</dbReference>
<dbReference type="PANTHER" id="PTHR13994">
    <property type="entry name" value="NUDIX HYDROLASE RELATED"/>
    <property type="match status" value="1"/>
</dbReference>
<dbReference type="InterPro" id="IPR040618">
    <property type="entry name" value="Pre-Nudix"/>
</dbReference>
<accession>A0A1D2AH45</accession>
<evidence type="ECO:0000259" key="3">
    <source>
        <dbReference type="PROSITE" id="PS51462"/>
    </source>
</evidence>
<evidence type="ECO:0000256" key="1">
    <source>
        <dbReference type="ARBA" id="ARBA00005582"/>
    </source>
</evidence>
<feature type="domain" description="Nudix hydrolase" evidence="3">
    <location>
        <begin position="155"/>
        <end position="287"/>
    </location>
</feature>
<gene>
    <name evidence="4" type="ORF">g.5539</name>
</gene>
<dbReference type="FunFam" id="3.90.79.10:FF:000015">
    <property type="entry name" value="Nudix hydrolase 8"/>
    <property type="match status" value="1"/>
</dbReference>
<dbReference type="GO" id="GO:0051287">
    <property type="term" value="F:NAD binding"/>
    <property type="evidence" value="ECO:0007669"/>
    <property type="project" value="TreeGrafter"/>
</dbReference>
<proteinExistence type="inferred from homology"/>
<dbReference type="Gene3D" id="3.90.79.10">
    <property type="entry name" value="Nucleoside Triphosphate Pyrophosphohydrolase"/>
    <property type="match status" value="1"/>
</dbReference>
<organism evidence="4">
    <name type="scientific">Auxenochlorella protothecoides</name>
    <name type="common">Green microalga</name>
    <name type="synonym">Chlorella protothecoides</name>
    <dbReference type="NCBI Taxonomy" id="3075"/>
    <lineage>
        <taxon>Eukaryota</taxon>
        <taxon>Viridiplantae</taxon>
        <taxon>Chlorophyta</taxon>
        <taxon>core chlorophytes</taxon>
        <taxon>Trebouxiophyceae</taxon>
        <taxon>Chlorellales</taxon>
        <taxon>Chlorellaceae</taxon>
        <taxon>Auxenochlorella</taxon>
    </lineage>
</organism>
<dbReference type="AlphaFoldDB" id="A0A1D2AH45"/>
<dbReference type="CDD" id="cd04670">
    <property type="entry name" value="NUDIX_ASFGF2_Nudt6"/>
    <property type="match status" value="1"/>
</dbReference>
<dbReference type="PANTHER" id="PTHR13994:SF13">
    <property type="entry name" value="FI03680P"/>
    <property type="match status" value="1"/>
</dbReference>
<name>A0A1D2AH45_AUXPR</name>
<reference evidence="4" key="1">
    <citation type="submission" date="2015-08" db="EMBL/GenBank/DDBJ databases">
        <authorList>
            <person name="Babu N.S."/>
            <person name="Beckwith C.J."/>
            <person name="Beseler K.G."/>
            <person name="Brison A."/>
            <person name="Carone J.V."/>
            <person name="Caskin T.P."/>
            <person name="Diamond M."/>
            <person name="Durham M.E."/>
            <person name="Foxe J.M."/>
            <person name="Go M."/>
            <person name="Henderson B.A."/>
            <person name="Jones I.B."/>
            <person name="McGettigan J.A."/>
            <person name="Micheletti S.J."/>
            <person name="Nasrallah M.E."/>
            <person name="Ortiz D."/>
            <person name="Piller C.R."/>
            <person name="Privatt S.R."/>
            <person name="Schneider S.L."/>
            <person name="Sharp S."/>
            <person name="Smith T.C."/>
            <person name="Stanton J.D."/>
            <person name="Ullery H.E."/>
            <person name="Wilson R.J."/>
            <person name="Serrano M.G."/>
            <person name="Buck G."/>
            <person name="Lee V."/>
            <person name="Wang Y."/>
            <person name="Carvalho R."/>
            <person name="Voegtly L."/>
            <person name="Shi R."/>
            <person name="Duckworth R."/>
            <person name="Johnson A."/>
            <person name="Loviza R."/>
            <person name="Walstead R."/>
            <person name="Shah Z."/>
            <person name="Kiflezghi M."/>
            <person name="Wade K."/>
            <person name="Ball S.L."/>
            <person name="Bradley K.W."/>
            <person name="Asai D.J."/>
            <person name="Bowman C.A."/>
            <person name="Russell D.A."/>
            <person name="Pope W.H."/>
            <person name="Jacobs-Sera D."/>
            <person name="Hendrix R.W."/>
            <person name="Hatfull G.F."/>
        </authorList>
    </citation>
    <scope>NUCLEOTIDE SEQUENCE</scope>
</reference>
<sequence length="335" mass="36236">MACARLAALRSVLLRSIGASPRKIIWPATSRPHPALGFSSAPRLVESSSSMAAAGTEVSCGLLAGRHDAYDGIILDPESIPQSPATFTEALQVSMAAWRGAGVKGVWMRLPPTHAHCIGHAVDAGFEFHHAEKEYVMLTCWLPRDVPSPLPPNASHQVGVGAFVVNEKREVLVVQERLGPLRGKGVWKLPTGLVIAGEDITEAAEREVGEETGIKAKFDAVLAMRQAHGVAFGKSDMFFLMALKPEPGQEKVSFQAAELECAAWMPLDDYVALPTHTPLNLRLMNSCLAYLDGSYRGLWARRVQSGFKATQDLLMFGEQSLSGGRDEDAWLGLVK</sequence>
<comment type="similarity">
    <text evidence="1">Belongs to the Nudix hydrolase family.</text>
</comment>
<dbReference type="InterPro" id="IPR000086">
    <property type="entry name" value="NUDIX_hydrolase_dom"/>
</dbReference>
<dbReference type="Pfam" id="PF00293">
    <property type="entry name" value="NUDIX"/>
    <property type="match status" value="1"/>
</dbReference>
<evidence type="ECO:0000256" key="2">
    <source>
        <dbReference type="ARBA" id="ARBA00022801"/>
    </source>
</evidence>
<dbReference type="InterPro" id="IPR003293">
    <property type="entry name" value="Nudix_hydrolase6-like"/>
</dbReference>
<dbReference type="InterPro" id="IPR020084">
    <property type="entry name" value="NUDIX_hydrolase_CS"/>
</dbReference>
<evidence type="ECO:0000313" key="4">
    <source>
        <dbReference type="EMBL" id="JAT78536.1"/>
    </source>
</evidence>
<dbReference type="GO" id="GO:0047631">
    <property type="term" value="F:ADP-ribose diphosphatase activity"/>
    <property type="evidence" value="ECO:0007669"/>
    <property type="project" value="TreeGrafter"/>
</dbReference>
<dbReference type="EMBL" id="GDKF01000086">
    <property type="protein sequence ID" value="JAT78536.1"/>
    <property type="molecule type" value="Transcribed_RNA"/>
</dbReference>
<dbReference type="PROSITE" id="PS00893">
    <property type="entry name" value="NUDIX_BOX"/>
    <property type="match status" value="1"/>
</dbReference>
<protein>
    <recommendedName>
        <fullName evidence="3">Nudix hydrolase domain-containing protein</fullName>
    </recommendedName>
</protein>
<dbReference type="Pfam" id="PF18290">
    <property type="entry name" value="Nudix_hydro"/>
    <property type="match status" value="1"/>
</dbReference>
<dbReference type="PROSITE" id="PS51462">
    <property type="entry name" value="NUDIX"/>
    <property type="match status" value="1"/>
</dbReference>
<keyword evidence="2" id="KW-0378">Hydrolase</keyword>
<dbReference type="GO" id="GO:0035529">
    <property type="term" value="F:NADH pyrophosphatase activity"/>
    <property type="evidence" value="ECO:0007669"/>
    <property type="project" value="TreeGrafter"/>
</dbReference>
<dbReference type="SUPFAM" id="SSF55811">
    <property type="entry name" value="Nudix"/>
    <property type="match status" value="1"/>
</dbReference>